<keyword evidence="7" id="KW-1185">Reference proteome</keyword>
<evidence type="ECO:0000256" key="1">
    <source>
        <dbReference type="ARBA" id="ARBA00022741"/>
    </source>
</evidence>
<evidence type="ECO:0000259" key="4">
    <source>
        <dbReference type="PROSITE" id="PS51710"/>
    </source>
</evidence>
<name>A0A167VA21_9AGAM</name>
<gene>
    <name evidence="6" type="ORF">FIBSPDRAFT_806381</name>
</gene>
<keyword evidence="1" id="KW-0547">Nucleotide-binding</keyword>
<reference evidence="6 7" key="1">
    <citation type="journal article" date="2016" name="Mol. Biol. Evol.">
        <title>Comparative Genomics of Early-Diverging Mushroom-Forming Fungi Provides Insights into the Origins of Lignocellulose Decay Capabilities.</title>
        <authorList>
            <person name="Nagy L.G."/>
            <person name="Riley R."/>
            <person name="Tritt A."/>
            <person name="Adam C."/>
            <person name="Daum C."/>
            <person name="Floudas D."/>
            <person name="Sun H."/>
            <person name="Yadav J.S."/>
            <person name="Pangilinan J."/>
            <person name="Larsson K.H."/>
            <person name="Matsuura K."/>
            <person name="Barry K."/>
            <person name="Labutti K."/>
            <person name="Kuo R."/>
            <person name="Ohm R.A."/>
            <person name="Bhattacharya S.S."/>
            <person name="Shirouzu T."/>
            <person name="Yoshinaga Y."/>
            <person name="Martin F.M."/>
            <person name="Grigoriev I.V."/>
            <person name="Hibbett D.S."/>
        </authorList>
    </citation>
    <scope>NUCLEOTIDE SEQUENCE [LARGE SCALE GENOMIC DNA]</scope>
    <source>
        <strain evidence="6 7">CBS 109695</strain>
    </source>
</reference>
<dbReference type="Pfam" id="PF01018">
    <property type="entry name" value="GTP1_OBG"/>
    <property type="match status" value="2"/>
</dbReference>
<dbReference type="InterPro" id="IPR006073">
    <property type="entry name" value="GTP-bd"/>
</dbReference>
<feature type="domain" description="Obg" evidence="5">
    <location>
        <begin position="70"/>
        <end position="316"/>
    </location>
</feature>
<dbReference type="Pfam" id="PF01926">
    <property type="entry name" value="MMR_HSR1"/>
    <property type="match status" value="1"/>
</dbReference>
<dbReference type="GO" id="GO:0042254">
    <property type="term" value="P:ribosome biogenesis"/>
    <property type="evidence" value="ECO:0007669"/>
    <property type="project" value="UniProtKB-UniRule"/>
</dbReference>
<dbReference type="InterPro" id="IPR036726">
    <property type="entry name" value="GTP1_OBG_dom_sf"/>
</dbReference>
<dbReference type="CDD" id="cd01898">
    <property type="entry name" value="Obg"/>
    <property type="match status" value="1"/>
</dbReference>
<dbReference type="STRING" id="436010.A0A167VA21"/>
<dbReference type="GO" id="GO:0003924">
    <property type="term" value="F:GTPase activity"/>
    <property type="evidence" value="ECO:0007669"/>
    <property type="project" value="InterPro"/>
</dbReference>
<evidence type="ECO:0000259" key="5">
    <source>
        <dbReference type="PROSITE" id="PS51883"/>
    </source>
</evidence>
<evidence type="ECO:0000256" key="2">
    <source>
        <dbReference type="ARBA" id="ARBA00023134"/>
    </source>
</evidence>
<proteinExistence type="predicted"/>
<dbReference type="OrthoDB" id="347018at2759"/>
<dbReference type="PANTHER" id="PTHR11702:SF31">
    <property type="entry name" value="MITOCHONDRIAL RIBOSOME-ASSOCIATED GTPASE 2"/>
    <property type="match status" value="1"/>
</dbReference>
<dbReference type="InterPro" id="IPR027417">
    <property type="entry name" value="P-loop_NTPase"/>
</dbReference>
<feature type="domain" description="OBG-type G" evidence="4">
    <location>
        <begin position="317"/>
        <end position="574"/>
    </location>
</feature>
<dbReference type="PROSITE" id="PS51710">
    <property type="entry name" value="G_OBG"/>
    <property type="match status" value="1"/>
</dbReference>
<evidence type="ECO:0000313" key="7">
    <source>
        <dbReference type="Proteomes" id="UP000076532"/>
    </source>
</evidence>
<dbReference type="PROSITE" id="PS51883">
    <property type="entry name" value="OBG"/>
    <property type="match status" value="1"/>
</dbReference>
<sequence>MLSHQLSSTFGILLPSARRTFATTARNLSAHNSPNDLPEDTFDPELAAEEELQNVLRQRKTDWKRRQRGQTFLDNLIVTVKAGNGGNGCVAFHREKFTSIGPPAGGGGGRGGDVYIVPTPHLTSLSSVPKIVKGEAGGNGRGTWQGGRNATPTILEVPVGTVVTEISGADPRRTKDEWEVEAETLQGLTAEERLEKMRERRWVHFPRFEEVNFEKDAFQDAEAAMFKEEKDRRRVRRLRQATPINLDLDKVDEFTPAVDAPLGTRQREFMGHLLARGGVGGVGNPHFYSQINRSPKFATRGTQGEGITFLLELKILSDVGLVGMPNAGKSTILRALTGGRAKTEVAGYAFTTLNPVVAVVRVADDGTFEGSTQGDAVYDETLIEEERERELMESGAFSHAPTRNQRSSTADSPSPGDLGAGHRFDAVETFRFTIADNPGLISEASENVGLGHSFLRSMERSLALVYVVDLSGPEPWEELRVLQEELEKYKPGMSTKARLVIANKADLLGGDGHDADAVMEAKAKLHRLEEYAGKNMISSWAGGELGRPLKVVPISAKYGQNLKKVVGLLKEYVTEVRSGVDNSAVKEETRIV</sequence>
<dbReference type="GO" id="GO:0005525">
    <property type="term" value="F:GTP binding"/>
    <property type="evidence" value="ECO:0007669"/>
    <property type="project" value="UniProtKB-KW"/>
</dbReference>
<dbReference type="AlphaFoldDB" id="A0A167VA21"/>
<dbReference type="InterPro" id="IPR006169">
    <property type="entry name" value="GTP1_OBG_dom"/>
</dbReference>
<dbReference type="SUPFAM" id="SSF82051">
    <property type="entry name" value="Obg GTP-binding protein N-terminal domain"/>
    <property type="match status" value="1"/>
</dbReference>
<dbReference type="Gene3D" id="3.40.50.300">
    <property type="entry name" value="P-loop containing nucleotide triphosphate hydrolases"/>
    <property type="match status" value="1"/>
</dbReference>
<dbReference type="SUPFAM" id="SSF52540">
    <property type="entry name" value="P-loop containing nucleoside triphosphate hydrolases"/>
    <property type="match status" value="1"/>
</dbReference>
<dbReference type="GO" id="GO:0005739">
    <property type="term" value="C:mitochondrion"/>
    <property type="evidence" value="ECO:0007669"/>
    <property type="project" value="TreeGrafter"/>
</dbReference>
<protein>
    <submittedName>
        <fullName evidence="6">GTP-binding protein Obg/CgtA</fullName>
    </submittedName>
</protein>
<evidence type="ECO:0000313" key="6">
    <source>
        <dbReference type="EMBL" id="KZP04792.1"/>
    </source>
</evidence>
<dbReference type="Gene3D" id="2.70.210.12">
    <property type="entry name" value="GTP1/OBG domain"/>
    <property type="match status" value="1"/>
</dbReference>
<dbReference type="Proteomes" id="UP000076532">
    <property type="component" value="Unassembled WGS sequence"/>
</dbReference>
<evidence type="ECO:0000256" key="3">
    <source>
        <dbReference type="SAM" id="MobiDB-lite"/>
    </source>
</evidence>
<dbReference type="InterPro" id="IPR031167">
    <property type="entry name" value="G_OBG"/>
</dbReference>
<feature type="compositionally biased region" description="Polar residues" evidence="3">
    <location>
        <begin position="401"/>
        <end position="412"/>
    </location>
</feature>
<dbReference type="EMBL" id="KV417887">
    <property type="protein sequence ID" value="KZP04792.1"/>
    <property type="molecule type" value="Genomic_DNA"/>
</dbReference>
<feature type="region of interest" description="Disordered" evidence="3">
    <location>
        <begin position="389"/>
        <end position="420"/>
    </location>
</feature>
<dbReference type="PANTHER" id="PTHR11702">
    <property type="entry name" value="DEVELOPMENTALLY REGULATED GTP-BINDING PROTEIN-RELATED"/>
    <property type="match status" value="1"/>
</dbReference>
<accession>A0A167VA21</accession>
<keyword evidence="2" id="KW-0342">GTP-binding</keyword>
<organism evidence="6 7">
    <name type="scientific">Athelia psychrophila</name>
    <dbReference type="NCBI Taxonomy" id="1759441"/>
    <lineage>
        <taxon>Eukaryota</taxon>
        <taxon>Fungi</taxon>
        <taxon>Dikarya</taxon>
        <taxon>Basidiomycota</taxon>
        <taxon>Agaricomycotina</taxon>
        <taxon>Agaricomycetes</taxon>
        <taxon>Agaricomycetidae</taxon>
        <taxon>Atheliales</taxon>
        <taxon>Atheliaceae</taxon>
        <taxon>Athelia</taxon>
    </lineage>
</organism>
<dbReference type="InterPro" id="IPR045086">
    <property type="entry name" value="OBG_GTPase"/>
</dbReference>